<reference evidence="2 3" key="1">
    <citation type="submission" date="2017-04" db="EMBL/GenBank/DDBJ databases">
        <title>Compelte genome sequence of WV33.</title>
        <authorList>
            <person name="Lee P.C."/>
        </authorList>
    </citation>
    <scope>NUCLEOTIDE SEQUENCE [LARGE SCALE GENOMIC DNA]</scope>
    <source>
        <strain evidence="2 3">WV33</strain>
    </source>
</reference>
<dbReference type="GO" id="GO:0016740">
    <property type="term" value="F:transferase activity"/>
    <property type="evidence" value="ECO:0007669"/>
    <property type="project" value="UniProtKB-KW"/>
</dbReference>
<name>A0A2S1LEJ2_9FLAO</name>
<dbReference type="KEGG" id="ffa:FFWV33_11805"/>
<dbReference type="InterPro" id="IPR036568">
    <property type="entry name" value="GGCT-like_sf"/>
</dbReference>
<gene>
    <name evidence="2" type="ORF">FFWV33_11805</name>
</gene>
<protein>
    <submittedName>
        <fullName evidence="2">Gamma-glutamylcyclotransferase</fullName>
    </submittedName>
</protein>
<dbReference type="Pfam" id="PF06094">
    <property type="entry name" value="GGACT"/>
    <property type="match status" value="1"/>
</dbReference>
<proteinExistence type="predicted"/>
<dbReference type="Gene3D" id="3.10.490.10">
    <property type="entry name" value="Gamma-glutamyl cyclotransferase-like"/>
    <property type="match status" value="1"/>
</dbReference>
<organism evidence="2 3">
    <name type="scientific">Flavobacterium faecale</name>
    <dbReference type="NCBI Taxonomy" id="1355330"/>
    <lineage>
        <taxon>Bacteria</taxon>
        <taxon>Pseudomonadati</taxon>
        <taxon>Bacteroidota</taxon>
        <taxon>Flavobacteriia</taxon>
        <taxon>Flavobacteriales</taxon>
        <taxon>Flavobacteriaceae</taxon>
        <taxon>Flavobacterium</taxon>
    </lineage>
</organism>
<sequence>MAKLFAYGSLQETDIQQNIFGRSLKGTPDSLIGYTVTKIEIEEEFGMASYPIITSTEKREDVIKGLLYEITDEELLMADTYEGVHYKRMEVLLESNQIAWAFTATN</sequence>
<evidence type="ECO:0000259" key="1">
    <source>
        <dbReference type="Pfam" id="PF06094"/>
    </source>
</evidence>
<dbReference type="RefSeq" id="WP_108741076.1">
    <property type="nucleotide sequence ID" value="NZ_CP020918.1"/>
</dbReference>
<dbReference type="OrthoDB" id="9798388at2"/>
<dbReference type="SUPFAM" id="SSF110857">
    <property type="entry name" value="Gamma-glutamyl cyclotransferase-like"/>
    <property type="match status" value="1"/>
</dbReference>
<evidence type="ECO:0000313" key="3">
    <source>
        <dbReference type="Proteomes" id="UP000244527"/>
    </source>
</evidence>
<dbReference type="InterPro" id="IPR013024">
    <property type="entry name" value="GGCT-like"/>
</dbReference>
<keyword evidence="3" id="KW-1185">Reference proteome</keyword>
<dbReference type="EMBL" id="CP020918">
    <property type="protein sequence ID" value="AWG22147.1"/>
    <property type="molecule type" value="Genomic_DNA"/>
</dbReference>
<dbReference type="CDD" id="cd06661">
    <property type="entry name" value="GGCT_like"/>
    <property type="match status" value="1"/>
</dbReference>
<keyword evidence="2" id="KW-0808">Transferase</keyword>
<dbReference type="AlphaFoldDB" id="A0A2S1LEJ2"/>
<dbReference type="Proteomes" id="UP000244527">
    <property type="component" value="Chromosome"/>
</dbReference>
<evidence type="ECO:0000313" key="2">
    <source>
        <dbReference type="EMBL" id="AWG22147.1"/>
    </source>
</evidence>
<dbReference type="InterPro" id="IPR009288">
    <property type="entry name" value="AIG2-like_dom"/>
</dbReference>
<accession>A0A2S1LEJ2</accession>
<feature type="domain" description="Gamma-glutamylcyclotransferase AIG2-like" evidence="1">
    <location>
        <begin position="4"/>
        <end position="104"/>
    </location>
</feature>